<name>A0A107FJG4_9BURK</name>
<gene>
    <name evidence="1" type="ORF">WL73_25620</name>
</gene>
<evidence type="ECO:0000313" key="1">
    <source>
        <dbReference type="EMBL" id="KWD94616.1"/>
    </source>
</evidence>
<proteinExistence type="predicted"/>
<reference evidence="1 2" key="1">
    <citation type="submission" date="2015-11" db="EMBL/GenBank/DDBJ databases">
        <title>Expanding the genomic diversity of Burkholderia species for the development of highly accurate diagnostics.</title>
        <authorList>
            <person name="Sahl J."/>
            <person name="Keim P."/>
            <person name="Wagner D."/>
        </authorList>
    </citation>
    <scope>NUCLEOTIDE SEQUENCE [LARGE SCALE GENOMIC DNA]</scope>
    <source>
        <strain evidence="1 2">MSMB2167WGS</strain>
    </source>
</reference>
<dbReference type="AlphaFoldDB" id="A0A107FJG4"/>
<dbReference type="Proteomes" id="UP000062998">
    <property type="component" value="Unassembled WGS sequence"/>
</dbReference>
<accession>A0A107FJG4</accession>
<comment type="caution">
    <text evidence="1">The sequence shown here is derived from an EMBL/GenBank/DDBJ whole genome shotgun (WGS) entry which is preliminary data.</text>
</comment>
<protein>
    <submittedName>
        <fullName evidence="1">Uncharacterized protein</fullName>
    </submittedName>
</protein>
<evidence type="ECO:0000313" key="2">
    <source>
        <dbReference type="Proteomes" id="UP000062998"/>
    </source>
</evidence>
<sequence length="156" mass="17515">MARANDPLEALATVSAFRNHLAMGTRAPGPITDFMLEALGKVVAGEDANIALGLKLRNRSRMPAFYRRKAAYYVLYQVASGLGVDEACEKVADHILARKVQLRAREAGKAIAQQVQPEMADEEVRVWAREKVSRDLMMRCYREHKQEMLAVLNNDE</sequence>
<organism evidence="1 2">
    <name type="scientific">Burkholderia ubonensis</name>
    <dbReference type="NCBI Taxonomy" id="101571"/>
    <lineage>
        <taxon>Bacteria</taxon>
        <taxon>Pseudomonadati</taxon>
        <taxon>Pseudomonadota</taxon>
        <taxon>Betaproteobacteria</taxon>
        <taxon>Burkholderiales</taxon>
        <taxon>Burkholderiaceae</taxon>
        <taxon>Burkholderia</taxon>
        <taxon>Burkholderia cepacia complex</taxon>
    </lineage>
</organism>
<dbReference type="EMBL" id="LPIX01000097">
    <property type="protein sequence ID" value="KWD94616.1"/>
    <property type="molecule type" value="Genomic_DNA"/>
</dbReference>